<dbReference type="GO" id="GO:0005829">
    <property type="term" value="C:cytosol"/>
    <property type="evidence" value="ECO:0007669"/>
    <property type="project" value="TreeGrafter"/>
</dbReference>
<evidence type="ECO:0000256" key="3">
    <source>
        <dbReference type="ARBA" id="ARBA00022695"/>
    </source>
</evidence>
<protein>
    <submittedName>
        <fullName evidence="7">DNA methylase</fullName>
    </submittedName>
</protein>
<dbReference type="InterPro" id="IPR043502">
    <property type="entry name" value="DNA/RNA_pol_sf"/>
</dbReference>
<dbReference type="GO" id="GO:0006281">
    <property type="term" value="P:DNA repair"/>
    <property type="evidence" value="ECO:0007669"/>
    <property type="project" value="InterPro"/>
</dbReference>
<keyword evidence="4" id="KW-0227">DNA damage</keyword>
<dbReference type="Proteomes" id="UP000813420">
    <property type="component" value="Unassembled WGS sequence"/>
</dbReference>
<gene>
    <name evidence="7" type="ORF">K8V39_01315</name>
</gene>
<comment type="caution">
    <text evidence="7">The sequence shown here is derived from an EMBL/GenBank/DDBJ whole genome shotgun (WGS) entry which is preliminary data.</text>
</comment>
<accession>A0A9D3AIP3</accession>
<keyword evidence="2" id="KW-0515">Mutator protein</keyword>
<dbReference type="Pfam" id="PF00817">
    <property type="entry name" value="IMS"/>
    <property type="match status" value="1"/>
</dbReference>
<dbReference type="Gene3D" id="3.40.1170.60">
    <property type="match status" value="1"/>
</dbReference>
<dbReference type="SUPFAM" id="SSF56672">
    <property type="entry name" value="DNA/RNA polymerases"/>
    <property type="match status" value="1"/>
</dbReference>
<reference evidence="7" key="1">
    <citation type="journal article" date="2021" name="PeerJ">
        <title>Extensive microbial diversity within the chicken gut microbiome revealed by metagenomics and culture.</title>
        <authorList>
            <person name="Gilroy R."/>
            <person name="Ravi A."/>
            <person name="Getino M."/>
            <person name="Pursley I."/>
            <person name="Horton D.L."/>
            <person name="Alikhan N.F."/>
            <person name="Baker D."/>
            <person name="Gharbi K."/>
            <person name="Hall N."/>
            <person name="Watson M."/>
            <person name="Adriaenssens E.M."/>
            <person name="Foster-Nyarko E."/>
            <person name="Jarju S."/>
            <person name="Secka A."/>
            <person name="Antonio M."/>
            <person name="Oren A."/>
            <person name="Chaudhuri R.R."/>
            <person name="La Ragione R."/>
            <person name="Hildebrand F."/>
            <person name="Pallen M.J."/>
        </authorList>
    </citation>
    <scope>NUCLEOTIDE SEQUENCE</scope>
    <source>
        <strain evidence="7">USAMLcec4-12693</strain>
    </source>
</reference>
<evidence type="ECO:0000256" key="5">
    <source>
        <dbReference type="ARBA" id="ARBA00022932"/>
    </source>
</evidence>
<dbReference type="InterPro" id="IPR043128">
    <property type="entry name" value="Rev_trsase/Diguanyl_cyclase"/>
</dbReference>
<keyword evidence="7" id="KW-0489">Methyltransferase</keyword>
<dbReference type="Gene3D" id="3.30.70.270">
    <property type="match status" value="1"/>
</dbReference>
<reference evidence="7" key="2">
    <citation type="submission" date="2021-09" db="EMBL/GenBank/DDBJ databases">
        <authorList>
            <person name="Gilroy R."/>
        </authorList>
    </citation>
    <scope>NUCLEOTIDE SEQUENCE</scope>
    <source>
        <strain evidence="7">USAMLcec4-12693</strain>
    </source>
</reference>
<evidence type="ECO:0000256" key="1">
    <source>
        <dbReference type="ARBA" id="ARBA00010945"/>
    </source>
</evidence>
<dbReference type="InterPro" id="IPR017961">
    <property type="entry name" value="DNA_pol_Y-fam_little_finger"/>
</dbReference>
<evidence type="ECO:0000259" key="6">
    <source>
        <dbReference type="PROSITE" id="PS50173"/>
    </source>
</evidence>
<proteinExistence type="inferred from homology"/>
<keyword evidence="5" id="KW-0239">DNA-directed DNA polymerase</keyword>
<evidence type="ECO:0000313" key="7">
    <source>
        <dbReference type="EMBL" id="HJH48886.1"/>
    </source>
</evidence>
<keyword evidence="5" id="KW-0808">Transferase</keyword>
<dbReference type="GO" id="GO:0032259">
    <property type="term" value="P:methylation"/>
    <property type="evidence" value="ECO:0007669"/>
    <property type="project" value="UniProtKB-KW"/>
</dbReference>
<dbReference type="InterPro" id="IPR001126">
    <property type="entry name" value="UmuC"/>
</dbReference>
<dbReference type="GO" id="GO:0042276">
    <property type="term" value="P:error-prone translesion synthesis"/>
    <property type="evidence" value="ECO:0007669"/>
    <property type="project" value="TreeGrafter"/>
</dbReference>
<sequence length="462" mass="51615">MSTPHIYIAIDLKSFYASAECVERGLDPLTTNLVVADPSRTDKTICLAVSPSLKKYGLSGRSRLFEVRKVLSDIEKRTGNPVPYIIAPPRMALYMEYSGRIYSIYLKYVSADDIHVYSIDECFLDISDYLALYDTDARSLTKAILQDVQKSTGITGTAGIGTNLYLCKIAMDIMAKHTDPDEDGVRIGELDEESYKYLLWDHRPITDFWRMGPGTAKALEKRQIFTMGDLARASLDQEEWLYKTFGIDAELLIDHAWGLEPCTMADIKHYRPETNSLGSGQVLPFAYPYDKARIIVREMTEELILNLTAQDLATDSVTLYIGYDRSGLDSPRSKAVPASSAIHIDHYGRAVPRPAHGTARLESPTSSASQILPAVLLLFDRIVDPGLPVRRVTVTANRVVSDAYTQFDLFSDPAKQEKEKRLQRTMLEIKKKYGKNAILKGTSLQEGATTIERNGQIGGHRA</sequence>
<dbReference type="PANTHER" id="PTHR11076">
    <property type="entry name" value="DNA REPAIR POLYMERASE UMUC / TRANSFERASE FAMILY MEMBER"/>
    <property type="match status" value="1"/>
</dbReference>
<dbReference type="GO" id="GO:0008168">
    <property type="term" value="F:methyltransferase activity"/>
    <property type="evidence" value="ECO:0007669"/>
    <property type="project" value="UniProtKB-KW"/>
</dbReference>
<dbReference type="GO" id="GO:0003887">
    <property type="term" value="F:DNA-directed DNA polymerase activity"/>
    <property type="evidence" value="ECO:0007669"/>
    <property type="project" value="UniProtKB-KW"/>
</dbReference>
<dbReference type="GO" id="GO:0003684">
    <property type="term" value="F:damaged DNA binding"/>
    <property type="evidence" value="ECO:0007669"/>
    <property type="project" value="InterPro"/>
</dbReference>
<dbReference type="PROSITE" id="PS50173">
    <property type="entry name" value="UMUC"/>
    <property type="match status" value="1"/>
</dbReference>
<dbReference type="RefSeq" id="WP_277271521.1">
    <property type="nucleotide sequence ID" value="NZ_DYXE01000011.1"/>
</dbReference>
<name>A0A9D3AIP3_9FIRM</name>
<organism evidence="7 8">
    <name type="scientific">Merdimonas faecis</name>
    <dbReference type="NCBI Taxonomy" id="1653435"/>
    <lineage>
        <taxon>Bacteria</taxon>
        <taxon>Bacillati</taxon>
        <taxon>Bacillota</taxon>
        <taxon>Clostridia</taxon>
        <taxon>Lachnospirales</taxon>
        <taxon>Lachnospiraceae</taxon>
        <taxon>Merdimonas</taxon>
    </lineage>
</organism>
<dbReference type="InterPro" id="IPR050116">
    <property type="entry name" value="DNA_polymerase-Y"/>
</dbReference>
<dbReference type="EMBL" id="DYXE01000011">
    <property type="protein sequence ID" value="HJH48886.1"/>
    <property type="molecule type" value="Genomic_DNA"/>
</dbReference>
<comment type="similarity">
    <text evidence="1">Belongs to the DNA polymerase type-Y family.</text>
</comment>
<evidence type="ECO:0000256" key="2">
    <source>
        <dbReference type="ARBA" id="ARBA00022457"/>
    </source>
</evidence>
<dbReference type="AlphaFoldDB" id="A0A9D3AIP3"/>
<dbReference type="Gene3D" id="1.10.150.20">
    <property type="entry name" value="5' to 3' exonuclease, C-terminal subdomain"/>
    <property type="match status" value="1"/>
</dbReference>
<evidence type="ECO:0000256" key="4">
    <source>
        <dbReference type="ARBA" id="ARBA00022763"/>
    </source>
</evidence>
<feature type="domain" description="UmuC" evidence="6">
    <location>
        <begin position="7"/>
        <end position="212"/>
    </location>
</feature>
<evidence type="ECO:0000313" key="8">
    <source>
        <dbReference type="Proteomes" id="UP000813420"/>
    </source>
</evidence>
<dbReference type="Pfam" id="PF11799">
    <property type="entry name" value="IMS_C"/>
    <property type="match status" value="1"/>
</dbReference>
<keyword evidence="3" id="KW-0548">Nucleotidyltransferase</keyword>
<dbReference type="PANTHER" id="PTHR11076:SF35">
    <property type="entry name" value="DNA REPAIR PROTEIN HOMOLOG YOBH"/>
    <property type="match status" value="1"/>
</dbReference>
<dbReference type="GO" id="GO:0009432">
    <property type="term" value="P:SOS response"/>
    <property type="evidence" value="ECO:0007669"/>
    <property type="project" value="TreeGrafter"/>
</dbReference>